<evidence type="ECO:0000256" key="1">
    <source>
        <dbReference type="SAM" id="MobiDB-lite"/>
    </source>
</evidence>
<feature type="region of interest" description="Disordered" evidence="1">
    <location>
        <begin position="154"/>
        <end position="173"/>
    </location>
</feature>
<evidence type="ECO:0000313" key="2">
    <source>
        <dbReference type="EMBL" id="GMI23591.1"/>
    </source>
</evidence>
<accession>A0ABQ6MCA2</accession>
<proteinExistence type="predicted"/>
<evidence type="ECO:0000313" key="3">
    <source>
        <dbReference type="Proteomes" id="UP001165060"/>
    </source>
</evidence>
<reference evidence="2 3" key="1">
    <citation type="journal article" date="2023" name="Commun. Biol.">
        <title>Genome analysis of Parmales, the sister group of diatoms, reveals the evolutionary specialization of diatoms from phago-mixotrophs to photoautotrophs.</title>
        <authorList>
            <person name="Ban H."/>
            <person name="Sato S."/>
            <person name="Yoshikawa S."/>
            <person name="Yamada K."/>
            <person name="Nakamura Y."/>
            <person name="Ichinomiya M."/>
            <person name="Sato N."/>
            <person name="Blanc-Mathieu R."/>
            <person name="Endo H."/>
            <person name="Kuwata A."/>
            <person name="Ogata H."/>
        </authorList>
    </citation>
    <scope>NUCLEOTIDE SEQUENCE [LARGE SCALE GENOMIC DNA]</scope>
</reference>
<keyword evidence="3" id="KW-1185">Reference proteome</keyword>
<organism evidence="2 3">
    <name type="scientific">Tetraparma gracilis</name>
    <dbReference type="NCBI Taxonomy" id="2962635"/>
    <lineage>
        <taxon>Eukaryota</taxon>
        <taxon>Sar</taxon>
        <taxon>Stramenopiles</taxon>
        <taxon>Ochrophyta</taxon>
        <taxon>Bolidophyceae</taxon>
        <taxon>Parmales</taxon>
        <taxon>Triparmaceae</taxon>
        <taxon>Tetraparma</taxon>
    </lineage>
</organism>
<dbReference type="Proteomes" id="UP001165060">
    <property type="component" value="Unassembled WGS sequence"/>
</dbReference>
<comment type="caution">
    <text evidence="2">The sequence shown here is derived from an EMBL/GenBank/DDBJ whole genome shotgun (WGS) entry which is preliminary data.</text>
</comment>
<sequence>MLSLTVSNLKRVPPLFPLLPASSAPHLRVQCDLKLSTPVPNSDTGRASLLTRTTVHTQRTRNSSPLSSSACAWPGSAGRLAWELPAADFRLLALHNPKLRLHVYGVVEAAGGEQSMEALGWAVVDVRDLGGSARTDWAKVNGAGGGCEVKIEARLERGSGAKEPKRAPADPDR</sequence>
<name>A0ABQ6MCA2_9STRA</name>
<gene>
    <name evidence="2" type="ORF">TeGR_g11413</name>
</gene>
<dbReference type="EMBL" id="BRYB01005363">
    <property type="protein sequence ID" value="GMI23591.1"/>
    <property type="molecule type" value="Genomic_DNA"/>
</dbReference>
<protein>
    <submittedName>
        <fullName evidence="2">Uncharacterized protein</fullName>
    </submittedName>
</protein>